<dbReference type="AlphaFoldDB" id="A0AA97PLB3"/>
<protein>
    <submittedName>
        <fullName evidence="1">Uncharacterized protein</fullName>
    </submittedName>
</protein>
<gene>
    <name evidence="1" type="ORF">OOU_Y34scaffold00530g13</name>
</gene>
<evidence type="ECO:0000313" key="1">
    <source>
        <dbReference type="EMBL" id="ELQ38704.1"/>
    </source>
</evidence>
<sequence length="42" mass="4670">MESGVRLVSIPARCFFTLSFSTPRAPSPWQSRSWQACLVRGG</sequence>
<organism evidence="1">
    <name type="scientific">Pyricularia oryzae (strain Y34)</name>
    <name type="common">Rice blast fungus</name>
    <name type="synonym">Magnaporthe oryzae</name>
    <dbReference type="NCBI Taxonomy" id="1143189"/>
    <lineage>
        <taxon>Eukaryota</taxon>
        <taxon>Fungi</taxon>
        <taxon>Dikarya</taxon>
        <taxon>Ascomycota</taxon>
        <taxon>Pezizomycotina</taxon>
        <taxon>Sordariomycetes</taxon>
        <taxon>Sordariomycetidae</taxon>
        <taxon>Magnaporthales</taxon>
        <taxon>Pyriculariaceae</taxon>
        <taxon>Pyricularia</taxon>
    </lineage>
</organism>
<reference evidence="1" key="1">
    <citation type="journal article" date="2012" name="PLoS Genet.">
        <title>Comparative analysis of the genomes of two field isolates of the rice blast fungus Magnaporthe oryzae.</title>
        <authorList>
            <person name="Xue M."/>
            <person name="Yang J."/>
            <person name="Li Z."/>
            <person name="Hu S."/>
            <person name="Yao N."/>
            <person name="Dean R.A."/>
            <person name="Zhao W."/>
            <person name="Shen M."/>
            <person name="Zhang H."/>
            <person name="Li C."/>
            <person name="Liu L."/>
            <person name="Cao L."/>
            <person name="Xu X."/>
            <person name="Xing Y."/>
            <person name="Hsiang T."/>
            <person name="Zhang Z."/>
            <person name="Xu J.R."/>
            <person name="Peng Y.L."/>
        </authorList>
    </citation>
    <scope>NUCLEOTIDE SEQUENCE</scope>
    <source>
        <strain evidence="1">Y34</strain>
    </source>
</reference>
<name>A0AA97PLB3_PYRO3</name>
<dbReference type="Proteomes" id="UP000011086">
    <property type="component" value="Unassembled WGS sequence"/>
</dbReference>
<accession>A0AA97PLB3</accession>
<proteinExistence type="predicted"/>
<dbReference type="EMBL" id="JH793400">
    <property type="protein sequence ID" value="ELQ38704.1"/>
    <property type="molecule type" value="Genomic_DNA"/>
</dbReference>